<accession>A0AA88KL87</accession>
<dbReference type="SUPFAM" id="SSF48371">
    <property type="entry name" value="ARM repeat"/>
    <property type="match status" value="2"/>
</dbReference>
<dbReference type="Gene3D" id="1.25.10.10">
    <property type="entry name" value="Leucine-rich Repeat Variant"/>
    <property type="match status" value="2"/>
</dbReference>
<evidence type="ECO:0000256" key="1">
    <source>
        <dbReference type="PROSITE-ProRule" id="PRU00103"/>
    </source>
</evidence>
<dbReference type="RefSeq" id="XP_044549577.1">
    <property type="nucleotide sequence ID" value="XM_044692922.1"/>
</dbReference>
<keyword evidence="4" id="KW-1185">Reference proteome</keyword>
<feature type="region of interest" description="Disordered" evidence="2">
    <location>
        <begin position="848"/>
        <end position="883"/>
    </location>
</feature>
<dbReference type="Proteomes" id="UP000816034">
    <property type="component" value="Unassembled WGS sequence"/>
</dbReference>
<dbReference type="GeneID" id="68095854"/>
<proteinExistence type="predicted"/>
<evidence type="ECO:0000256" key="2">
    <source>
        <dbReference type="SAM" id="MobiDB-lite"/>
    </source>
</evidence>
<dbReference type="InterPro" id="IPR011989">
    <property type="entry name" value="ARM-like"/>
</dbReference>
<reference evidence="3 4" key="1">
    <citation type="journal article" date="2018" name="BMC Genomics">
        <title>The genome of Naegleria lovaniensis, the basis for a comparative approach to unravel pathogenicity factors of the human pathogenic amoeba N. fowleri.</title>
        <authorList>
            <person name="Liechti N."/>
            <person name="Schurch N."/>
            <person name="Bruggmann R."/>
            <person name="Wittwer M."/>
        </authorList>
    </citation>
    <scope>NUCLEOTIDE SEQUENCE [LARGE SCALE GENOMIC DNA]</scope>
    <source>
        <strain evidence="3 4">ATCC 30569</strain>
    </source>
</reference>
<comment type="caution">
    <text evidence="3">The sequence shown here is derived from an EMBL/GenBank/DDBJ whole genome shotgun (WGS) entry which is preliminary data.</text>
</comment>
<gene>
    <name evidence="3" type="ORF">C9374_003399</name>
</gene>
<dbReference type="EMBL" id="PYSW02000018">
    <property type="protein sequence ID" value="KAG2385584.1"/>
    <property type="molecule type" value="Genomic_DNA"/>
</dbReference>
<feature type="compositionally biased region" description="Acidic residues" evidence="2">
    <location>
        <begin position="848"/>
        <end position="875"/>
    </location>
</feature>
<feature type="repeat" description="HEAT" evidence="1">
    <location>
        <begin position="123"/>
        <end position="161"/>
    </location>
</feature>
<evidence type="ECO:0000313" key="4">
    <source>
        <dbReference type="Proteomes" id="UP000816034"/>
    </source>
</evidence>
<protein>
    <submittedName>
        <fullName evidence="3">Uncharacterized protein</fullName>
    </submittedName>
</protein>
<dbReference type="InterPro" id="IPR016024">
    <property type="entry name" value="ARM-type_fold"/>
</dbReference>
<sequence>MSTDIWPTLLNDLRDKIEISKHDKPNREKKQLLIDALDRVFDEIKSGEYNYPSTILQQHAPTLFSIFEDILSHFDDWSFKQTISFALIHFYFTFSKDDLLKLLKTTSTTEQPEHHQPGSEHQVLKHLLHNITDSKREVRDATAQSLGGLSKVVGVDSFLSREFVLDILQHPKKKQPEEPYKAVEGLMNTLGYILKNCTMISRDDFEFIINILFEHTSDQKFESYSSYVRRYAVRSLTKALESPIIHDMSVNIPSLLSQFKKVIFERFHDLDIDVRRANGLLFLNFMKMLINDQDLSSRHLFQQPISSTTASITASSCTITVSSILEELISLTHSSQPSWQYQHGICLAFESISKSVNLLNTLSSQLVSTINSSLSKVLTSTPTAKHDKSASNPNAIAGKTLCNLFITIFLMNTTNMDCNNAEQILSPYCHGEEGILSSYLQLMKDSIIFMLKSDDPLLLDAGNYSVIQLLSNGSLLIQIIQNSFLNDLLSLVYKNTFHASYPIKSGAMLSLNRAVQVFSSTSSEYSLQDLITQLTVHVISVLIEESKSTNYEVRESVFKAFEDLFMKTKNIEPCTNMELNQQIFQVLQFGATDTMNGSNNSDYPRCAAIHALSSFLIYLKQEEQKFSLLKVIQLVEKLLTSPNQEMVIIIATLKLARVIDLYYNVGHSTIKDSLQSLYGIIMILSYHGDDEIKYSALPLRTSLIGHVNQEKILSICSSLSEHALNPNIVDEEEKREAASYVLRFLVSFSEMFIQVMKAQSLSTTTGSNSLLKKLITLVGHGLLLEDHRDSPIIQANCLLFLRVLSQVILSIVEVKSLDRTSTRILQTLVQYLVYLLANHVKNFELDEELFEDNDDEEEEDEEEEDEDEEEEDNEEDNFKLPQKPSKFNAHRAKIIMDILASLLNILSKKKQHLVENALKNLCTQFKPQNETILSFIIQSLSSNSLYELLKEIIPVHTRSTNPLEELIENHQGRLSSDILVQVQELLTLKDRSELESDHHDTLFNIEHFNDYGFSLGEYRDGITSAFHSENVIIHALKNEKELNEKNLKSLISHLIESIEEENIESIEKYSFILYEYLCQNECNDHSLIDDSIFSDLVENYFIEKVQDSDEEMILLWYWRLLQVILMKTRNEEWNLKIQELFLRDDFLKSLKSQSSVVYVMACSCLLESIQLSCNDDHHSTTLNTLKQIVSDMIVDEDIDEGKFMIQYMLHQVPFALPLPTPKVDSVKANETFAPTQSK</sequence>
<evidence type="ECO:0000313" key="3">
    <source>
        <dbReference type="EMBL" id="KAG2385584.1"/>
    </source>
</evidence>
<dbReference type="PROSITE" id="PS50077">
    <property type="entry name" value="HEAT_REPEAT"/>
    <property type="match status" value="1"/>
</dbReference>
<name>A0AA88KL87_NAELO</name>
<dbReference type="AlphaFoldDB" id="A0AA88KL87"/>
<organism evidence="3 4">
    <name type="scientific">Naegleria lovaniensis</name>
    <name type="common">Amoeba</name>
    <dbReference type="NCBI Taxonomy" id="51637"/>
    <lineage>
        <taxon>Eukaryota</taxon>
        <taxon>Discoba</taxon>
        <taxon>Heterolobosea</taxon>
        <taxon>Tetramitia</taxon>
        <taxon>Eutetramitia</taxon>
        <taxon>Vahlkampfiidae</taxon>
        <taxon>Naegleria</taxon>
    </lineage>
</organism>
<dbReference type="InterPro" id="IPR021133">
    <property type="entry name" value="HEAT_type_2"/>
</dbReference>